<evidence type="ECO:0000313" key="1">
    <source>
        <dbReference type="EMBL" id="SPO01816.1"/>
    </source>
</evidence>
<protein>
    <submittedName>
        <fullName evidence="1">Uncharacterized protein</fullName>
    </submittedName>
</protein>
<sequence length="64" mass="6680">MKWTGPVRFVGIPELKAGLGEMSPRSGVISPELPGGVRLVNVMSGAHMMASKTGIKFAENALAV</sequence>
<dbReference type="Proteomes" id="UP001187682">
    <property type="component" value="Unassembled WGS sequence"/>
</dbReference>
<organism evidence="1 2">
    <name type="scientific">Cephalotrichum gorgonifer</name>
    <dbReference type="NCBI Taxonomy" id="2041049"/>
    <lineage>
        <taxon>Eukaryota</taxon>
        <taxon>Fungi</taxon>
        <taxon>Dikarya</taxon>
        <taxon>Ascomycota</taxon>
        <taxon>Pezizomycotina</taxon>
        <taxon>Sordariomycetes</taxon>
        <taxon>Hypocreomycetidae</taxon>
        <taxon>Microascales</taxon>
        <taxon>Microascaceae</taxon>
        <taxon>Cephalotrichum</taxon>
    </lineage>
</organism>
<reference evidence="1" key="1">
    <citation type="submission" date="2018-03" db="EMBL/GenBank/DDBJ databases">
        <authorList>
            <person name="Guldener U."/>
        </authorList>
    </citation>
    <scope>NUCLEOTIDE SEQUENCE</scope>
</reference>
<proteinExistence type="predicted"/>
<keyword evidence="2" id="KW-1185">Reference proteome</keyword>
<comment type="caution">
    <text evidence="1">The sequence shown here is derived from an EMBL/GenBank/DDBJ whole genome shotgun (WGS) entry which is preliminary data.</text>
</comment>
<name>A0AAE8SUL8_9PEZI</name>
<dbReference type="AlphaFoldDB" id="A0AAE8SUL8"/>
<evidence type="ECO:0000313" key="2">
    <source>
        <dbReference type="Proteomes" id="UP001187682"/>
    </source>
</evidence>
<dbReference type="EMBL" id="ONZQ02000005">
    <property type="protein sequence ID" value="SPO01816.1"/>
    <property type="molecule type" value="Genomic_DNA"/>
</dbReference>
<accession>A0AAE8SUL8</accession>
<gene>
    <name evidence="1" type="ORF">DNG_04489</name>
</gene>